<gene>
    <name evidence="2" type="ordered locus">SRU_0945</name>
</gene>
<dbReference type="EMBL" id="CP000159">
    <property type="protein sequence ID" value="ABC46043.1"/>
    <property type="molecule type" value="Genomic_DNA"/>
</dbReference>
<sequence length="264" mass="28076">MGLSERMNCSHGPGLRSRVLLDWMRPRPHALLRTNLLPILHARLIVLTVLVSLGVVVPCAGQTTDGLAPAPSTNAVGVWAAGSFATGRLIGNIRRARVGLVGLHYHRLLAPASPSPSFDGPTLTYTADLLPVLFLSIPSGALPSLPSDESSPARMSSSRPQDRTAVGVGVRPAGLRLTYRPHKRVQPFVAGSTGLAFFDRSVPNALGRSLNFMFDVGAGVRVVLTPTLTLTAGYRYHHLSNGFRGQINPGVDANLFRLGVTVSP</sequence>
<dbReference type="STRING" id="309807.SRU_0945"/>
<name>Q2S403_SALRD</name>
<evidence type="ECO:0000313" key="2">
    <source>
        <dbReference type="EMBL" id="ABC46043.1"/>
    </source>
</evidence>
<dbReference type="EnsemblBacteria" id="ABC46043">
    <property type="protein sequence ID" value="ABC46043"/>
    <property type="gene ID" value="SRU_0945"/>
</dbReference>
<protein>
    <recommendedName>
        <fullName evidence="4">Acyloxyacyl hydrolase</fullName>
    </recommendedName>
</protein>
<dbReference type="AlphaFoldDB" id="Q2S403"/>
<proteinExistence type="predicted"/>
<evidence type="ECO:0000313" key="3">
    <source>
        <dbReference type="Proteomes" id="UP000008674"/>
    </source>
</evidence>
<evidence type="ECO:0000256" key="1">
    <source>
        <dbReference type="SAM" id="MobiDB-lite"/>
    </source>
</evidence>
<keyword evidence="3" id="KW-1185">Reference proteome</keyword>
<dbReference type="KEGG" id="sru:SRU_0945"/>
<accession>Q2S403</accession>
<feature type="compositionally biased region" description="Polar residues" evidence="1">
    <location>
        <begin position="147"/>
        <end position="159"/>
    </location>
</feature>
<dbReference type="OrthoDB" id="1524617at2"/>
<dbReference type="Proteomes" id="UP000008674">
    <property type="component" value="Chromosome"/>
</dbReference>
<dbReference type="Pfam" id="PF09411">
    <property type="entry name" value="PagL"/>
    <property type="match status" value="1"/>
</dbReference>
<dbReference type="SUPFAM" id="SSF56925">
    <property type="entry name" value="OMPA-like"/>
    <property type="match status" value="1"/>
</dbReference>
<organism evidence="2 3">
    <name type="scientific">Salinibacter ruber (strain DSM 13855 / M31)</name>
    <dbReference type="NCBI Taxonomy" id="309807"/>
    <lineage>
        <taxon>Bacteria</taxon>
        <taxon>Pseudomonadati</taxon>
        <taxon>Rhodothermota</taxon>
        <taxon>Rhodothermia</taxon>
        <taxon>Rhodothermales</taxon>
        <taxon>Salinibacteraceae</taxon>
        <taxon>Salinibacter</taxon>
    </lineage>
</organism>
<dbReference type="Gene3D" id="2.40.160.20">
    <property type="match status" value="1"/>
</dbReference>
<evidence type="ECO:0008006" key="4">
    <source>
        <dbReference type="Google" id="ProtNLM"/>
    </source>
</evidence>
<reference evidence="2 3" key="1">
    <citation type="journal article" date="2005" name="Proc. Natl. Acad. Sci. U.S.A.">
        <title>The genome of Salinibacter ruber: convergence and gene exchange among hyperhalophilic bacteria and archaea.</title>
        <authorList>
            <person name="Mongodin E.F."/>
            <person name="Nelson K.E."/>
            <person name="Daugherty S."/>
            <person name="Deboy R.T."/>
            <person name="Wister J."/>
            <person name="Khouri H."/>
            <person name="Weidman J."/>
            <person name="Walsh D.A."/>
            <person name="Papke R.T."/>
            <person name="Sanchez Perez G."/>
            <person name="Sharma A.K."/>
            <person name="Nesbo C.L."/>
            <person name="MacLeod D."/>
            <person name="Bapteste E."/>
            <person name="Doolittle W.F."/>
            <person name="Charlebois R.L."/>
            <person name="Legault B."/>
            <person name="Rodriguez-Valera F."/>
        </authorList>
    </citation>
    <scope>NUCLEOTIDE SEQUENCE [LARGE SCALE GENOMIC DNA]</scope>
    <source>
        <strain evidence="3">DSM 13855 / CECT 5946 / M31</strain>
    </source>
</reference>
<dbReference type="HOGENOM" id="CLU_1053326_0_0_10"/>
<dbReference type="InterPro" id="IPR011250">
    <property type="entry name" value="OMP/PagP_B-barrel"/>
</dbReference>
<feature type="region of interest" description="Disordered" evidence="1">
    <location>
        <begin position="144"/>
        <end position="165"/>
    </location>
</feature>
<dbReference type="eggNOG" id="ENOG50310MA">
    <property type="taxonomic scope" value="Bacteria"/>
</dbReference>
<dbReference type="InterPro" id="IPR018550">
    <property type="entry name" value="Lipid-A_deacylase-rel"/>
</dbReference>